<feature type="chain" id="PRO_5030649678" description="Non-specific lipid-transfer protein" evidence="3">
    <location>
        <begin position="22"/>
        <end position="282"/>
    </location>
</feature>
<reference evidence="5" key="2">
    <citation type="submission" date="2021-03" db="UniProtKB">
        <authorList>
            <consortium name="EnsemblPlants"/>
        </authorList>
    </citation>
    <scope>IDENTIFICATION</scope>
</reference>
<keyword evidence="6" id="KW-1185">Reference proteome</keyword>
<evidence type="ECO:0000313" key="6">
    <source>
        <dbReference type="Proteomes" id="UP000596660"/>
    </source>
</evidence>
<dbReference type="Gramene" id="AUR62006386-RA">
    <property type="protein sequence ID" value="AUR62006386-RA:cds"/>
    <property type="gene ID" value="AUR62006386"/>
</dbReference>
<evidence type="ECO:0000259" key="4">
    <source>
        <dbReference type="SMART" id="SM00499"/>
    </source>
</evidence>
<feature type="signal peptide" evidence="3">
    <location>
        <begin position="1"/>
        <end position="21"/>
    </location>
</feature>
<dbReference type="Pfam" id="PF00234">
    <property type="entry name" value="Tryp_alpha_amyl"/>
    <property type="match status" value="1"/>
</dbReference>
<keyword evidence="3" id="KW-0732">Signal</keyword>
<dbReference type="Proteomes" id="UP000596660">
    <property type="component" value="Unplaced"/>
</dbReference>
<reference evidence="5" key="1">
    <citation type="journal article" date="2017" name="Nature">
        <title>The genome of Chenopodium quinoa.</title>
        <authorList>
            <person name="Jarvis D.E."/>
            <person name="Ho Y.S."/>
            <person name="Lightfoot D.J."/>
            <person name="Schmoeckel S.M."/>
            <person name="Li B."/>
            <person name="Borm T.J.A."/>
            <person name="Ohyanagi H."/>
            <person name="Mineta K."/>
            <person name="Michell C.T."/>
            <person name="Saber N."/>
            <person name="Kharbatia N.M."/>
            <person name="Rupper R.R."/>
            <person name="Sharp A.R."/>
            <person name="Dally N."/>
            <person name="Boughton B.A."/>
            <person name="Woo Y.H."/>
            <person name="Gao G."/>
            <person name="Schijlen E.G.W.M."/>
            <person name="Guo X."/>
            <person name="Momin A.A."/>
            <person name="Negrao S."/>
            <person name="Al-Babili S."/>
            <person name="Gehring C."/>
            <person name="Roessner U."/>
            <person name="Jung C."/>
            <person name="Murphy K."/>
            <person name="Arold S.T."/>
            <person name="Gojobori T."/>
            <person name="van der Linden C.G."/>
            <person name="van Loo E.N."/>
            <person name="Jellen E.N."/>
            <person name="Maughan P.J."/>
            <person name="Tester M."/>
        </authorList>
    </citation>
    <scope>NUCLEOTIDE SEQUENCE [LARGE SCALE GENOMIC DNA]</scope>
    <source>
        <strain evidence="5">cv. PI 614886</strain>
    </source>
</reference>
<evidence type="ECO:0000256" key="3">
    <source>
        <dbReference type="SAM" id="SignalP"/>
    </source>
</evidence>
<dbReference type="InterPro" id="IPR036312">
    <property type="entry name" value="Bifun_inhib/LTP/seed_sf"/>
</dbReference>
<protein>
    <recommendedName>
        <fullName evidence="2">Non-specific lipid-transfer protein</fullName>
    </recommendedName>
</protein>
<keyword evidence="2" id="KW-0446">Lipid-binding</keyword>
<evidence type="ECO:0000256" key="2">
    <source>
        <dbReference type="RuleBase" id="RU000628"/>
    </source>
</evidence>
<dbReference type="CDD" id="cd01960">
    <property type="entry name" value="nsLTP1"/>
    <property type="match status" value="1"/>
</dbReference>
<dbReference type="PRINTS" id="PR00382">
    <property type="entry name" value="LIPIDTRNSFER"/>
</dbReference>
<feature type="domain" description="Bifunctional inhibitor/plant lipid transfer protein/seed storage helical" evidence="4">
    <location>
        <begin position="35"/>
        <end position="121"/>
    </location>
</feature>
<sequence>MASVMLKKLVCFVVVCMVVQALVMPNGVEAALTTCGAVTKYLGQCMPFLRGTAGGVPSPKCCAGVGGLKAAAQTTADRRMACNCMKSTASKTKGLNYNFASRLASLCRVPVSYSFNPKINCNRGKSWLQTGMPKNNNAKITSSENHDHIVIMTITLQSSKHMPLRPSQKLSSGLRYTYTDTLQEMAAISLLKLARVVAAICMVLGASSCATEAAISCSGVSDTLSPCVPHLKSSGPTQATPPENCCAGLAPKDSTMTLQLSFLHIVGLACLTPSASALTAPT</sequence>
<dbReference type="GO" id="GO:0006869">
    <property type="term" value="P:lipid transport"/>
    <property type="evidence" value="ECO:0007669"/>
    <property type="project" value="InterPro"/>
</dbReference>
<dbReference type="PANTHER" id="PTHR33076">
    <property type="entry name" value="NON-SPECIFIC LIPID-TRANSFER PROTEIN 2-RELATED"/>
    <property type="match status" value="1"/>
</dbReference>
<comment type="similarity">
    <text evidence="1 2">Belongs to the plant LTP family.</text>
</comment>
<dbReference type="Gene3D" id="1.10.110.10">
    <property type="entry name" value="Plant lipid-transfer and hydrophobic proteins"/>
    <property type="match status" value="1"/>
</dbReference>
<accession>A0A803L3E7</accession>
<organism evidence="5 6">
    <name type="scientific">Chenopodium quinoa</name>
    <name type="common">Quinoa</name>
    <dbReference type="NCBI Taxonomy" id="63459"/>
    <lineage>
        <taxon>Eukaryota</taxon>
        <taxon>Viridiplantae</taxon>
        <taxon>Streptophyta</taxon>
        <taxon>Embryophyta</taxon>
        <taxon>Tracheophyta</taxon>
        <taxon>Spermatophyta</taxon>
        <taxon>Magnoliopsida</taxon>
        <taxon>eudicotyledons</taxon>
        <taxon>Gunneridae</taxon>
        <taxon>Pentapetalae</taxon>
        <taxon>Caryophyllales</taxon>
        <taxon>Chenopodiaceae</taxon>
        <taxon>Chenopodioideae</taxon>
        <taxon>Atripliceae</taxon>
        <taxon>Chenopodium</taxon>
    </lineage>
</organism>
<dbReference type="SMART" id="SM00499">
    <property type="entry name" value="AAI"/>
    <property type="match status" value="1"/>
</dbReference>
<dbReference type="AlphaFoldDB" id="A0A803L3E7"/>
<dbReference type="InterPro" id="IPR000528">
    <property type="entry name" value="Plant_nsLTP"/>
</dbReference>
<dbReference type="InterPro" id="IPR016140">
    <property type="entry name" value="Bifunc_inhib/LTP/seed_store"/>
</dbReference>
<proteinExistence type="inferred from homology"/>
<dbReference type="SUPFAM" id="SSF47699">
    <property type="entry name" value="Bifunctional inhibitor/lipid-transfer protein/seed storage 2S albumin"/>
    <property type="match status" value="1"/>
</dbReference>
<comment type="function">
    <text evidence="2">Plant non-specific lipid-transfer proteins transfer phospholipids as well as galactolipids across membranes. May play a role in wax or cutin deposition in the cell walls of expanding epidermal cells and certain secretory tissues.</text>
</comment>
<keyword evidence="2" id="KW-0813">Transport</keyword>
<dbReference type="EnsemblPlants" id="AUR62006386-RA">
    <property type="protein sequence ID" value="AUR62006386-RA:cds"/>
    <property type="gene ID" value="AUR62006386"/>
</dbReference>
<evidence type="ECO:0000256" key="1">
    <source>
        <dbReference type="ARBA" id="ARBA00009748"/>
    </source>
</evidence>
<evidence type="ECO:0000313" key="5">
    <source>
        <dbReference type="EnsemblPlants" id="AUR62006386-RA:cds"/>
    </source>
</evidence>
<dbReference type="GO" id="GO:0008289">
    <property type="term" value="F:lipid binding"/>
    <property type="evidence" value="ECO:0007669"/>
    <property type="project" value="UniProtKB-KW"/>
</dbReference>
<name>A0A803L3E7_CHEQI</name>